<dbReference type="InterPro" id="IPR038586">
    <property type="entry name" value="Tctex-1-like_sf"/>
</dbReference>
<protein>
    <submittedName>
        <fullName evidence="2">Dynein light chain Tctex-type 1</fullName>
    </submittedName>
</protein>
<evidence type="ECO:0000256" key="1">
    <source>
        <dbReference type="ARBA" id="ARBA00005361"/>
    </source>
</evidence>
<dbReference type="InterPro" id="IPR005334">
    <property type="entry name" value="Tctex-1-like"/>
</dbReference>
<reference evidence="2 3" key="1">
    <citation type="submission" date="2021-06" db="EMBL/GenBank/DDBJ databases">
        <title>Caerostris darwini draft genome.</title>
        <authorList>
            <person name="Kono N."/>
            <person name="Arakawa K."/>
        </authorList>
    </citation>
    <scope>NUCLEOTIDE SEQUENCE [LARGE SCALE GENOMIC DNA]</scope>
</reference>
<evidence type="ECO:0000313" key="3">
    <source>
        <dbReference type="Proteomes" id="UP001054837"/>
    </source>
</evidence>
<dbReference type="Proteomes" id="UP001054837">
    <property type="component" value="Unassembled WGS sequence"/>
</dbReference>
<dbReference type="GO" id="GO:0005737">
    <property type="term" value="C:cytoplasm"/>
    <property type="evidence" value="ECO:0007669"/>
    <property type="project" value="TreeGrafter"/>
</dbReference>
<dbReference type="EMBL" id="BPLQ01010399">
    <property type="protein sequence ID" value="GIY50507.1"/>
    <property type="molecule type" value="Genomic_DNA"/>
</dbReference>
<evidence type="ECO:0000313" key="2">
    <source>
        <dbReference type="EMBL" id="GIY50507.1"/>
    </source>
</evidence>
<proteinExistence type="inferred from homology"/>
<dbReference type="PANTHER" id="PTHR21255:SF19">
    <property type="entry name" value="DYNEIN LIGHT CHAIN TCTEX-TYPE 1"/>
    <property type="match status" value="1"/>
</dbReference>
<keyword evidence="3" id="KW-1185">Reference proteome</keyword>
<accession>A0AAV4TZ46</accession>
<dbReference type="GO" id="GO:0045505">
    <property type="term" value="F:dynein intermediate chain binding"/>
    <property type="evidence" value="ECO:0007669"/>
    <property type="project" value="TreeGrafter"/>
</dbReference>
<organism evidence="2 3">
    <name type="scientific">Caerostris darwini</name>
    <dbReference type="NCBI Taxonomy" id="1538125"/>
    <lineage>
        <taxon>Eukaryota</taxon>
        <taxon>Metazoa</taxon>
        <taxon>Ecdysozoa</taxon>
        <taxon>Arthropoda</taxon>
        <taxon>Chelicerata</taxon>
        <taxon>Arachnida</taxon>
        <taxon>Araneae</taxon>
        <taxon>Araneomorphae</taxon>
        <taxon>Entelegynae</taxon>
        <taxon>Araneoidea</taxon>
        <taxon>Araneidae</taxon>
        <taxon>Caerostris</taxon>
    </lineage>
</organism>
<dbReference type="GO" id="GO:0005868">
    <property type="term" value="C:cytoplasmic dynein complex"/>
    <property type="evidence" value="ECO:0007669"/>
    <property type="project" value="TreeGrafter"/>
</dbReference>
<comment type="caution">
    <text evidence="2">The sequence shown here is derived from an EMBL/GenBank/DDBJ whole genome shotgun (WGS) entry which is preliminary data.</text>
</comment>
<dbReference type="PANTHER" id="PTHR21255">
    <property type="entry name" value="T-COMPLEX-ASSOCIATED-TESTIS-EXPRESSED 1/ DYNEIN LIGHT CHAIN"/>
    <property type="match status" value="1"/>
</dbReference>
<gene>
    <name evidence="2" type="primary">DYNLT1</name>
    <name evidence="2" type="ORF">CDAR_273261</name>
</gene>
<name>A0AAV4TZ46_9ARAC</name>
<dbReference type="GO" id="GO:0007018">
    <property type="term" value="P:microtubule-based movement"/>
    <property type="evidence" value="ECO:0007669"/>
    <property type="project" value="TreeGrafter"/>
</dbReference>
<sequence>MYHWLYVTFGTLPPFHSIWVINEVFEEVTDNSDIELLAEQWASTVDEKTIWNLSKLNKPFKYIVTCAVAQKNGAGLQMGMCCFWNNSTD</sequence>
<comment type="similarity">
    <text evidence="1">Belongs to the dynein light chain Tctex-type family.</text>
</comment>
<dbReference type="Gene3D" id="3.30.1140.40">
    <property type="entry name" value="Tctex-1"/>
    <property type="match status" value="1"/>
</dbReference>
<dbReference type="CDD" id="cd21455">
    <property type="entry name" value="DLC-like_DYNLT1_DYNLT3"/>
    <property type="match status" value="1"/>
</dbReference>
<dbReference type="AlphaFoldDB" id="A0AAV4TZ46"/>
<dbReference type="Pfam" id="PF03645">
    <property type="entry name" value="Tctex-1"/>
    <property type="match status" value="1"/>
</dbReference>
<feature type="non-terminal residue" evidence="2">
    <location>
        <position position="89"/>
    </location>
</feature>